<keyword evidence="1" id="KW-0620">Polyamine biosynthesis</keyword>
<dbReference type="KEGG" id="cik:H0194_10355"/>
<sequence length="295" mass="31371">MGRQRKSRGAQSDATRDIVGTYGISTGTAEVVADDYRPGAYVVHVNGVPSSHIVPGEPRALEFEYMRWMAAALERGITARPEWDAAALRVTHLGGGACTMARYLAAVWHGSRHTVVELDAKLGDLARRLFDIPRSPIVKIRAGEARAETEKFLPASRDIIIRDVFAGATTPQPLTTVEFFQAAHRSLAAGGIYIANCGDHSDLAGAKAEIAGMREVFAHVSCIADPPMLKGRRYGNIILIGSDAPLVEEGSAALAGLGKDLLGGAVPAHFKDESWTARLSGGASPRHDTPAPTAE</sequence>
<dbReference type="AlphaFoldDB" id="A0A7G7CPA0"/>
<dbReference type="GO" id="GO:0006596">
    <property type="term" value="P:polyamine biosynthetic process"/>
    <property type="evidence" value="ECO:0007669"/>
    <property type="project" value="UniProtKB-KW"/>
</dbReference>
<dbReference type="EMBL" id="CP059404">
    <property type="protein sequence ID" value="QNE89416.1"/>
    <property type="molecule type" value="Genomic_DNA"/>
</dbReference>
<dbReference type="PANTHER" id="PTHR43317">
    <property type="entry name" value="THERMOSPERMINE SYNTHASE ACAULIS5"/>
    <property type="match status" value="1"/>
</dbReference>
<dbReference type="Gene3D" id="3.40.50.150">
    <property type="entry name" value="Vaccinia Virus protein VP39"/>
    <property type="match status" value="1"/>
</dbReference>
<dbReference type="NCBIfam" id="NF037959">
    <property type="entry name" value="MFS_SpdSyn"/>
    <property type="match status" value="1"/>
</dbReference>
<gene>
    <name evidence="2" type="ORF">H0194_10355</name>
</gene>
<protein>
    <submittedName>
        <fullName evidence="2">Fused MFS/spermidine synthase</fullName>
    </submittedName>
</protein>
<proteinExistence type="predicted"/>
<evidence type="ECO:0000313" key="3">
    <source>
        <dbReference type="Proteomes" id="UP000515743"/>
    </source>
</evidence>
<reference evidence="2 3" key="1">
    <citation type="submission" date="2020-07" db="EMBL/GenBank/DDBJ databases">
        <title>Complete genome and description of Corynebacterium incognita strain Marseille-Q3630 sp. nov.</title>
        <authorList>
            <person name="Boxberger M."/>
        </authorList>
    </citation>
    <scope>NUCLEOTIDE SEQUENCE [LARGE SCALE GENOMIC DNA]</scope>
    <source>
        <strain evidence="2 3">Marseille-Q3630</strain>
    </source>
</reference>
<evidence type="ECO:0000313" key="2">
    <source>
        <dbReference type="EMBL" id="QNE89416.1"/>
    </source>
</evidence>
<dbReference type="InterPro" id="IPR029063">
    <property type="entry name" value="SAM-dependent_MTases_sf"/>
</dbReference>
<accession>A0A7G7CPA0</accession>
<organism evidence="2 3">
    <name type="scientific">Corynebacterium incognita</name>
    <dbReference type="NCBI Taxonomy" id="2754725"/>
    <lineage>
        <taxon>Bacteria</taxon>
        <taxon>Bacillati</taxon>
        <taxon>Actinomycetota</taxon>
        <taxon>Actinomycetes</taxon>
        <taxon>Mycobacteriales</taxon>
        <taxon>Corynebacteriaceae</taxon>
        <taxon>Corynebacterium</taxon>
    </lineage>
</organism>
<dbReference type="SUPFAM" id="SSF53335">
    <property type="entry name" value="S-adenosyl-L-methionine-dependent methyltransferases"/>
    <property type="match status" value="1"/>
</dbReference>
<keyword evidence="3" id="KW-1185">Reference proteome</keyword>
<evidence type="ECO:0000256" key="1">
    <source>
        <dbReference type="ARBA" id="ARBA00023115"/>
    </source>
</evidence>
<dbReference type="Proteomes" id="UP000515743">
    <property type="component" value="Chromosome"/>
</dbReference>
<dbReference type="CDD" id="cd02440">
    <property type="entry name" value="AdoMet_MTases"/>
    <property type="match status" value="1"/>
</dbReference>
<dbReference type="RefSeq" id="WP_185175790.1">
    <property type="nucleotide sequence ID" value="NZ_CP059404.1"/>
</dbReference>
<name>A0A7G7CPA0_9CORY</name>
<dbReference type="PANTHER" id="PTHR43317:SF1">
    <property type="entry name" value="THERMOSPERMINE SYNTHASE ACAULIS5"/>
    <property type="match status" value="1"/>
</dbReference>